<evidence type="ECO:0000313" key="2">
    <source>
        <dbReference type="Proteomes" id="UP000248021"/>
    </source>
</evidence>
<proteinExistence type="predicted"/>
<name>A0A2V3U5Z9_9HYPH</name>
<organism evidence="1 2">
    <name type="scientific">Chelatococcus asaccharovorans</name>
    <dbReference type="NCBI Taxonomy" id="28210"/>
    <lineage>
        <taxon>Bacteria</taxon>
        <taxon>Pseudomonadati</taxon>
        <taxon>Pseudomonadota</taxon>
        <taxon>Alphaproteobacteria</taxon>
        <taxon>Hyphomicrobiales</taxon>
        <taxon>Chelatococcaceae</taxon>
        <taxon>Chelatococcus</taxon>
    </lineage>
</organism>
<keyword evidence="2" id="KW-1185">Reference proteome</keyword>
<gene>
    <name evidence="1" type="ORF">C7450_10686</name>
</gene>
<reference evidence="1 2" key="1">
    <citation type="submission" date="2018-05" db="EMBL/GenBank/DDBJ databases">
        <title>Genomic Encyclopedia of Type Strains, Phase IV (KMG-IV): sequencing the most valuable type-strain genomes for metagenomic binning, comparative biology and taxonomic classification.</title>
        <authorList>
            <person name="Goeker M."/>
        </authorList>
    </citation>
    <scope>NUCLEOTIDE SEQUENCE [LARGE SCALE GENOMIC DNA]</scope>
    <source>
        <strain evidence="1 2">DSM 6462</strain>
    </source>
</reference>
<accession>A0A2V3U5Z9</accession>
<comment type="caution">
    <text evidence="1">The sequence shown here is derived from an EMBL/GenBank/DDBJ whole genome shotgun (WGS) entry which is preliminary data.</text>
</comment>
<sequence length="207" mass="23844">MSGRNYFVDHPLSDSSRIWRDETDTSCPGYLERGEDSGEWVRDSGARMNFANSPFNFHRPDDHGRRSATQGNDVGRAHCIDIAYRHIKLICLLSETFNRRWLIALPRCRKAALVKRLPGYRKHRTRFGRQCPIIGYHHHPDIGSPSDPVVFVIVHARPHARRRLSRSLHLNLPTTFDKLAQAAASLAWQAVVPRLASKYVDHLLWYT</sequence>
<evidence type="ECO:0000313" key="1">
    <source>
        <dbReference type="EMBL" id="PXW57914.1"/>
    </source>
</evidence>
<protein>
    <submittedName>
        <fullName evidence="1">Uncharacterized protein</fullName>
    </submittedName>
</protein>
<dbReference type="AlphaFoldDB" id="A0A2V3U5Z9"/>
<dbReference type="Proteomes" id="UP000248021">
    <property type="component" value="Unassembled WGS sequence"/>
</dbReference>
<dbReference type="EMBL" id="QJJK01000006">
    <property type="protein sequence ID" value="PXW57914.1"/>
    <property type="molecule type" value="Genomic_DNA"/>
</dbReference>